<accession>A0A7V4TZ72</accession>
<protein>
    <submittedName>
        <fullName evidence="1">Uncharacterized protein</fullName>
    </submittedName>
</protein>
<sequence>MEIPKKYWQIAKRLTTAQLQKETDDRVSLDEGDLFNINIGKRGHSYFLGYYSEEGLKLALEKYGIVEELAKRGFTNLVYRMDTGDPYVHRLTIYDGKAHPRHMLIESVLKRERKKLQLPFEHKMNGYTFEALSIEWMCMQNPRASFSKEHPQLPGQNYPGLGMASKAVIILMLIAWRLRLAGLINTPDHYHNAYIYSRIFYYLDPEMQARLTALSRDMKKYDLVKVAWALEWGAVIDESSGKPALWQAAPQVVPLDEKLKAFFNSSSYNKYVKEQSKKYRFRLDEEIYTTMNKKRRTE</sequence>
<name>A0A7V4TZ72_CALAY</name>
<dbReference type="Proteomes" id="UP000885779">
    <property type="component" value="Unassembled WGS sequence"/>
</dbReference>
<evidence type="ECO:0000313" key="1">
    <source>
        <dbReference type="EMBL" id="HGY55005.1"/>
    </source>
</evidence>
<organism evidence="1">
    <name type="scientific">Caldithrix abyssi</name>
    <dbReference type="NCBI Taxonomy" id="187145"/>
    <lineage>
        <taxon>Bacteria</taxon>
        <taxon>Pseudomonadati</taxon>
        <taxon>Calditrichota</taxon>
        <taxon>Calditrichia</taxon>
        <taxon>Calditrichales</taxon>
        <taxon>Calditrichaceae</taxon>
        <taxon>Caldithrix</taxon>
    </lineage>
</organism>
<dbReference type="AlphaFoldDB" id="A0A7V4TZ72"/>
<reference evidence="1" key="1">
    <citation type="journal article" date="2020" name="mSystems">
        <title>Genome- and Community-Level Interaction Insights into Carbon Utilization and Element Cycling Functions of Hydrothermarchaeota in Hydrothermal Sediment.</title>
        <authorList>
            <person name="Zhou Z."/>
            <person name="Liu Y."/>
            <person name="Xu W."/>
            <person name="Pan J."/>
            <person name="Luo Z.H."/>
            <person name="Li M."/>
        </authorList>
    </citation>
    <scope>NUCLEOTIDE SEQUENCE [LARGE SCALE GENOMIC DNA]</scope>
    <source>
        <strain evidence="1">HyVt-577</strain>
    </source>
</reference>
<proteinExistence type="predicted"/>
<dbReference type="EMBL" id="DRQG01000041">
    <property type="protein sequence ID" value="HGY55005.1"/>
    <property type="molecule type" value="Genomic_DNA"/>
</dbReference>
<comment type="caution">
    <text evidence="1">The sequence shown here is derived from an EMBL/GenBank/DDBJ whole genome shotgun (WGS) entry which is preliminary data.</text>
</comment>
<gene>
    <name evidence="1" type="ORF">ENK44_04845</name>
</gene>